<evidence type="ECO:0000256" key="3">
    <source>
        <dbReference type="ARBA" id="ARBA00022449"/>
    </source>
</evidence>
<feature type="transmembrane region" description="Helical" evidence="10">
    <location>
        <begin position="91"/>
        <end position="110"/>
    </location>
</feature>
<feature type="transmembrane region" description="Helical" evidence="10">
    <location>
        <begin position="188"/>
        <end position="211"/>
    </location>
</feature>
<keyword evidence="12" id="KW-1185">Reference proteome</keyword>
<gene>
    <name evidence="11" type="ORF">SH580_16185</name>
</gene>
<keyword evidence="8 10" id="KW-0472">Membrane</keyword>
<feature type="transmembrane region" description="Helical" evidence="10">
    <location>
        <begin position="45"/>
        <end position="70"/>
    </location>
</feature>
<dbReference type="InterPro" id="IPR002528">
    <property type="entry name" value="MATE_fam"/>
</dbReference>
<evidence type="ECO:0000256" key="2">
    <source>
        <dbReference type="ARBA" id="ARBA00022448"/>
    </source>
</evidence>
<evidence type="ECO:0000256" key="8">
    <source>
        <dbReference type="ARBA" id="ARBA00023136"/>
    </source>
</evidence>
<name>A0ABZ0RHJ7_9BACT</name>
<dbReference type="PANTHER" id="PTHR43298">
    <property type="entry name" value="MULTIDRUG RESISTANCE PROTEIN NORM-RELATED"/>
    <property type="match status" value="1"/>
</dbReference>
<evidence type="ECO:0000256" key="1">
    <source>
        <dbReference type="ARBA" id="ARBA00004651"/>
    </source>
</evidence>
<dbReference type="NCBIfam" id="TIGR00797">
    <property type="entry name" value="matE"/>
    <property type="match status" value="1"/>
</dbReference>
<evidence type="ECO:0000256" key="4">
    <source>
        <dbReference type="ARBA" id="ARBA00022475"/>
    </source>
</evidence>
<keyword evidence="2" id="KW-0813">Transport</keyword>
<dbReference type="Pfam" id="PF01554">
    <property type="entry name" value="MatE"/>
    <property type="match status" value="2"/>
</dbReference>
<keyword evidence="6 10" id="KW-1133">Transmembrane helix</keyword>
<accession>A0ABZ0RHJ7</accession>
<feature type="transmembrane region" description="Helical" evidence="10">
    <location>
        <begin position="158"/>
        <end position="182"/>
    </location>
</feature>
<dbReference type="InterPro" id="IPR050222">
    <property type="entry name" value="MATE_MdtK"/>
</dbReference>
<keyword evidence="7" id="KW-0406">Ion transport</keyword>
<organism evidence="11 12">
    <name type="scientific">Coraliomargarita algicola</name>
    <dbReference type="NCBI Taxonomy" id="3092156"/>
    <lineage>
        <taxon>Bacteria</taxon>
        <taxon>Pseudomonadati</taxon>
        <taxon>Verrucomicrobiota</taxon>
        <taxon>Opitutia</taxon>
        <taxon>Puniceicoccales</taxon>
        <taxon>Coraliomargaritaceae</taxon>
        <taxon>Coraliomargarita</taxon>
    </lineage>
</organism>
<protein>
    <recommendedName>
        <fullName evidence="9">Multidrug-efflux transporter</fullName>
    </recommendedName>
</protein>
<feature type="transmembrane region" description="Helical" evidence="10">
    <location>
        <begin position="347"/>
        <end position="366"/>
    </location>
</feature>
<proteinExistence type="predicted"/>
<comment type="subcellular location">
    <subcellularLocation>
        <location evidence="1">Cell membrane</location>
        <topology evidence="1">Multi-pass membrane protein</topology>
    </subcellularLocation>
</comment>
<evidence type="ECO:0000313" key="12">
    <source>
        <dbReference type="Proteomes" id="UP001324993"/>
    </source>
</evidence>
<dbReference type="PANTHER" id="PTHR43298:SF2">
    <property type="entry name" value="FMN_FAD EXPORTER YEEO-RELATED"/>
    <property type="match status" value="1"/>
</dbReference>
<reference evidence="11 12" key="1">
    <citation type="submission" date="2023-11" db="EMBL/GenBank/DDBJ databases">
        <title>Coraliomargarita sp. nov., isolated from marine algae.</title>
        <authorList>
            <person name="Lee J.K."/>
            <person name="Baek J.H."/>
            <person name="Kim J.M."/>
            <person name="Choi D.G."/>
            <person name="Jeon C.O."/>
        </authorList>
    </citation>
    <scope>NUCLEOTIDE SEQUENCE [LARGE SCALE GENOMIC DNA]</scope>
    <source>
        <strain evidence="11 12">J2-16</strain>
    </source>
</reference>
<evidence type="ECO:0000256" key="5">
    <source>
        <dbReference type="ARBA" id="ARBA00022692"/>
    </source>
</evidence>
<evidence type="ECO:0000256" key="9">
    <source>
        <dbReference type="ARBA" id="ARBA00031636"/>
    </source>
</evidence>
<evidence type="ECO:0000256" key="6">
    <source>
        <dbReference type="ARBA" id="ARBA00022989"/>
    </source>
</evidence>
<sequence>MSTLLQENRKTLVLALPLIAGQVSQMLLGLTDTLMIGRVGTVDLAAAAFANALLYLPLAIGIGLAIAVSIQVAHSHGRESAAEAGETLRNGFFMSCALGIILTGLIFLSVPFLGKMGQPSEVIAVVPAYLYWLGLSFLAVVPTMVIKGFAEAQSQPWTVLWIQLGGVGLNVVLNAILIFGYLGFPAMGLTGAGIATCLARFATLGVLWYYLIGSRRLAAALPPVWFQRLDRVECRKLILLGTPVGGQLLIEMGAFGLGALLIGQFGAVPLAAHQIAITCAATTFMLPLGVAMAVTIRVGHAMSAGQVERAGTLLWGAQLIGMCIMLICATGYVFFGRSIAASFTTDTEVIALTVSILVIVAIFQLFDGIQVISGAALRGMRDVNFPTVILFVCFWILAIPMGASLGFVGGLGVIGVWSGLAFGLGMAAVALSLRVWLKLRHV</sequence>
<dbReference type="InterPro" id="IPR048279">
    <property type="entry name" value="MdtK-like"/>
</dbReference>
<keyword evidence="5 10" id="KW-0812">Transmembrane</keyword>
<dbReference type="PIRSF" id="PIRSF006603">
    <property type="entry name" value="DinF"/>
    <property type="match status" value="1"/>
</dbReference>
<keyword evidence="3" id="KW-0050">Antiport</keyword>
<evidence type="ECO:0000256" key="7">
    <source>
        <dbReference type="ARBA" id="ARBA00023065"/>
    </source>
</evidence>
<feature type="transmembrane region" description="Helical" evidence="10">
    <location>
        <begin position="275"/>
        <end position="298"/>
    </location>
</feature>
<feature type="transmembrane region" description="Helical" evidence="10">
    <location>
        <begin position="414"/>
        <end position="437"/>
    </location>
</feature>
<evidence type="ECO:0000256" key="10">
    <source>
        <dbReference type="SAM" id="Phobius"/>
    </source>
</evidence>
<feature type="transmembrane region" description="Helical" evidence="10">
    <location>
        <begin position="237"/>
        <end position="263"/>
    </location>
</feature>
<dbReference type="Proteomes" id="UP001324993">
    <property type="component" value="Chromosome"/>
</dbReference>
<keyword evidence="4" id="KW-1003">Cell membrane</keyword>
<dbReference type="RefSeq" id="WP_319831870.1">
    <property type="nucleotide sequence ID" value="NZ_CP138858.1"/>
</dbReference>
<feature type="transmembrane region" description="Helical" evidence="10">
    <location>
        <begin position="122"/>
        <end position="146"/>
    </location>
</feature>
<dbReference type="CDD" id="cd13131">
    <property type="entry name" value="MATE_NorM_like"/>
    <property type="match status" value="1"/>
</dbReference>
<evidence type="ECO:0000313" key="11">
    <source>
        <dbReference type="EMBL" id="WPJ94968.1"/>
    </source>
</evidence>
<dbReference type="EMBL" id="CP138858">
    <property type="protein sequence ID" value="WPJ94968.1"/>
    <property type="molecule type" value="Genomic_DNA"/>
</dbReference>
<feature type="transmembrane region" description="Helical" evidence="10">
    <location>
        <begin position="310"/>
        <end position="335"/>
    </location>
</feature>
<feature type="transmembrane region" description="Helical" evidence="10">
    <location>
        <begin position="387"/>
        <end position="408"/>
    </location>
</feature>